<gene>
    <name evidence="3" type="ORF">RHOBADRAFT_52211</name>
</gene>
<reference evidence="3 4" key="1">
    <citation type="journal article" date="2015" name="Front. Microbiol.">
        <title>Genome sequence of the plant growth promoting endophytic yeast Rhodotorula graminis WP1.</title>
        <authorList>
            <person name="Firrincieli A."/>
            <person name="Otillar R."/>
            <person name="Salamov A."/>
            <person name="Schmutz J."/>
            <person name="Khan Z."/>
            <person name="Redman R.S."/>
            <person name="Fleck N.D."/>
            <person name="Lindquist E."/>
            <person name="Grigoriev I.V."/>
            <person name="Doty S.L."/>
        </authorList>
    </citation>
    <scope>NUCLEOTIDE SEQUENCE [LARGE SCALE GENOMIC DNA]</scope>
    <source>
        <strain evidence="3 4">WP1</strain>
    </source>
</reference>
<evidence type="ECO:0000259" key="2">
    <source>
        <dbReference type="Pfam" id="PF14226"/>
    </source>
</evidence>
<dbReference type="InterPro" id="IPR050231">
    <property type="entry name" value="Iron_ascorbate_oxido_reductase"/>
</dbReference>
<dbReference type="GeneID" id="28976675"/>
<dbReference type="Gene3D" id="2.60.120.330">
    <property type="entry name" value="B-lactam Antibiotic, Isopenicillin N Synthase, Chain"/>
    <property type="match status" value="1"/>
</dbReference>
<feature type="domain" description="Isopenicillin N synthase-like Fe(2+) 2OG dioxygenase" evidence="1">
    <location>
        <begin position="271"/>
        <end position="353"/>
    </location>
</feature>
<dbReference type="SUPFAM" id="SSF51197">
    <property type="entry name" value="Clavaminate synthase-like"/>
    <property type="match status" value="1"/>
</dbReference>
<dbReference type="Proteomes" id="UP000053890">
    <property type="component" value="Unassembled WGS sequence"/>
</dbReference>
<organism evidence="3 4">
    <name type="scientific">Rhodotorula graminis (strain WP1)</name>
    <dbReference type="NCBI Taxonomy" id="578459"/>
    <lineage>
        <taxon>Eukaryota</taxon>
        <taxon>Fungi</taxon>
        <taxon>Dikarya</taxon>
        <taxon>Basidiomycota</taxon>
        <taxon>Pucciniomycotina</taxon>
        <taxon>Microbotryomycetes</taxon>
        <taxon>Sporidiobolales</taxon>
        <taxon>Sporidiobolaceae</taxon>
        <taxon>Rhodotorula</taxon>
    </lineage>
</organism>
<dbReference type="InterPro" id="IPR027443">
    <property type="entry name" value="IPNS-like_sf"/>
</dbReference>
<evidence type="ECO:0000313" key="4">
    <source>
        <dbReference type="Proteomes" id="UP000053890"/>
    </source>
</evidence>
<dbReference type="EMBL" id="KQ474076">
    <property type="protein sequence ID" value="KPV76166.1"/>
    <property type="molecule type" value="Genomic_DNA"/>
</dbReference>
<keyword evidence="4" id="KW-1185">Reference proteome</keyword>
<feature type="domain" description="Non-haem dioxygenase N-terminal" evidence="2">
    <location>
        <begin position="28"/>
        <end position="131"/>
    </location>
</feature>
<dbReference type="PANTHER" id="PTHR47990">
    <property type="entry name" value="2-OXOGLUTARATE (2OG) AND FE(II)-DEPENDENT OXYGENASE SUPERFAMILY PROTEIN-RELATED"/>
    <property type="match status" value="1"/>
</dbReference>
<dbReference type="AlphaFoldDB" id="A0A194S9T8"/>
<sequence>MTIARPQYPPFKHVQPTKENLPFVELGVVDLSKYRDGPEGLAARQALAADLEEAITTQGFFFLEGHGFPHDKLEYLQAVSQAILDLPLDEKAKFPAGAAQSDGDSFDDKTKLGAERGSGFKPRGYWSMQAGVRDQIEHFNYASLAFLCPLPPPFVPPSSLCLTGSSRSSLTTSRRQRNLLHPTLRNEQAYPDLVRRHLPETTEYFSYLHLVVVRKLSSLFDIILELPEGTIWSLFDVTEDKPEVSGGGFGRAMLYHGMSADDEAKTKGDWLRGHSDASSLTFITPQPMASLQFRDYHDGQWKFVGYRPNALVVNLGDRFEFLTGSFAKSTIHRVVGPPADQRGHRRLGLIYFCDFKPSVLIDPLTLSSPKLDRLGFTKPAEWERITGEQWDDVKGKSFGKSKINDRDGDEPNELLIYGRLAERWHQLGK</sequence>
<name>A0A194S9T8_RHOGW</name>
<dbReference type="Pfam" id="PF03171">
    <property type="entry name" value="2OG-FeII_Oxy"/>
    <property type="match status" value="1"/>
</dbReference>
<dbReference type="STRING" id="578459.A0A194S9T8"/>
<dbReference type="InterPro" id="IPR044861">
    <property type="entry name" value="IPNS-like_FE2OG_OXY"/>
</dbReference>
<dbReference type="OrthoDB" id="406156at2759"/>
<protein>
    <recommendedName>
        <fullName evidence="5">Fe2OG dioxygenase domain-containing protein</fullName>
    </recommendedName>
</protein>
<dbReference type="RefSeq" id="XP_018272215.1">
    <property type="nucleotide sequence ID" value="XM_018416227.1"/>
</dbReference>
<dbReference type="InterPro" id="IPR026992">
    <property type="entry name" value="DIOX_N"/>
</dbReference>
<dbReference type="Pfam" id="PF14226">
    <property type="entry name" value="DIOX_N"/>
    <property type="match status" value="1"/>
</dbReference>
<evidence type="ECO:0008006" key="5">
    <source>
        <dbReference type="Google" id="ProtNLM"/>
    </source>
</evidence>
<accession>A0A194S9T8</accession>
<evidence type="ECO:0000313" key="3">
    <source>
        <dbReference type="EMBL" id="KPV76166.1"/>
    </source>
</evidence>
<evidence type="ECO:0000259" key="1">
    <source>
        <dbReference type="Pfam" id="PF03171"/>
    </source>
</evidence>
<dbReference type="OMA" id="IFLSGHT"/>
<proteinExistence type="predicted"/>